<keyword evidence="8" id="KW-0328">Glycosyltransferase</keyword>
<evidence type="ECO:0000313" key="8">
    <source>
        <dbReference type="EMBL" id="HIU02517.1"/>
    </source>
</evidence>
<sequence length="274" mass="31037">MDRFAIHNLFGIEGFNIAWYGIIIGCGMLLACLLAAWRAKRAGYKTDLILDFVLWAIPISVICARLYYVIFEWDYYSQDLSKILAFREGGLAIYGGVIGGILTAIIFCRIQKFPLLRLMDFAMPSLILGQAIGRWGNFVNQEAFGNLITDPNLQFFPYGVYIERLGEWHQATFFYESMWNLAVFIIMMLVARKVKKAGWMTAIYFIGYGLGRFFIEGLRTDSLYLVPGIRVSQLVSLILIAAGIIMTWLIASGRLTAPEYSGHYRADAKQEGQP</sequence>
<keyword evidence="2 7" id="KW-1003">Cell membrane</keyword>
<name>A0A9D1HHY0_9FIRM</name>
<evidence type="ECO:0000256" key="4">
    <source>
        <dbReference type="ARBA" id="ARBA00022692"/>
    </source>
</evidence>
<dbReference type="PROSITE" id="PS01311">
    <property type="entry name" value="LGT"/>
    <property type="match status" value="1"/>
</dbReference>
<gene>
    <name evidence="7" type="primary">lgt</name>
    <name evidence="8" type="ORF">IAB63_04625</name>
</gene>
<comment type="catalytic activity">
    <reaction evidence="7">
        <text>L-cysteinyl-[prolipoprotein] + a 1,2-diacyl-sn-glycero-3-phospho-(1'-sn-glycerol) = an S-1,2-diacyl-sn-glyceryl-L-cysteinyl-[prolipoprotein] + sn-glycerol 1-phosphate + H(+)</text>
        <dbReference type="Rhea" id="RHEA:56712"/>
        <dbReference type="Rhea" id="RHEA-COMP:14679"/>
        <dbReference type="Rhea" id="RHEA-COMP:14680"/>
        <dbReference type="ChEBI" id="CHEBI:15378"/>
        <dbReference type="ChEBI" id="CHEBI:29950"/>
        <dbReference type="ChEBI" id="CHEBI:57685"/>
        <dbReference type="ChEBI" id="CHEBI:64716"/>
        <dbReference type="ChEBI" id="CHEBI:140658"/>
        <dbReference type="EC" id="2.5.1.145"/>
    </reaction>
</comment>
<dbReference type="Pfam" id="PF01790">
    <property type="entry name" value="LGT"/>
    <property type="match status" value="1"/>
</dbReference>
<feature type="transmembrane region" description="Helical" evidence="7">
    <location>
        <begin position="227"/>
        <end position="251"/>
    </location>
</feature>
<dbReference type="GO" id="GO:0008961">
    <property type="term" value="F:phosphatidylglycerol-prolipoprotein diacylglyceryl transferase activity"/>
    <property type="evidence" value="ECO:0007669"/>
    <property type="project" value="UniProtKB-UniRule"/>
</dbReference>
<dbReference type="InterPro" id="IPR001640">
    <property type="entry name" value="Lgt"/>
</dbReference>
<comment type="similarity">
    <text evidence="1 7">Belongs to the Lgt family.</text>
</comment>
<keyword evidence="6 7" id="KW-0472">Membrane</keyword>
<feature type="binding site" evidence="7">
    <location>
        <position position="134"/>
    </location>
    <ligand>
        <name>a 1,2-diacyl-sn-glycero-3-phospho-(1'-sn-glycerol)</name>
        <dbReference type="ChEBI" id="CHEBI:64716"/>
    </ligand>
</feature>
<dbReference type="AlphaFoldDB" id="A0A9D1HHY0"/>
<dbReference type="NCBIfam" id="TIGR00544">
    <property type="entry name" value="lgt"/>
    <property type="match status" value="1"/>
</dbReference>
<evidence type="ECO:0000256" key="1">
    <source>
        <dbReference type="ARBA" id="ARBA00007150"/>
    </source>
</evidence>
<comment type="caution">
    <text evidence="8">The sequence shown here is derived from an EMBL/GenBank/DDBJ whole genome shotgun (WGS) entry which is preliminary data.</text>
</comment>
<dbReference type="PANTHER" id="PTHR30589">
    <property type="entry name" value="PROLIPOPROTEIN DIACYLGLYCERYL TRANSFERASE"/>
    <property type="match status" value="1"/>
</dbReference>
<accession>A0A9D1HHY0</accession>
<reference evidence="8" key="2">
    <citation type="journal article" date="2021" name="PeerJ">
        <title>Extensive microbial diversity within the chicken gut microbiome revealed by metagenomics and culture.</title>
        <authorList>
            <person name="Gilroy R."/>
            <person name="Ravi A."/>
            <person name="Getino M."/>
            <person name="Pursley I."/>
            <person name="Horton D.L."/>
            <person name="Alikhan N.F."/>
            <person name="Baker D."/>
            <person name="Gharbi K."/>
            <person name="Hall N."/>
            <person name="Watson M."/>
            <person name="Adriaenssens E.M."/>
            <person name="Foster-Nyarko E."/>
            <person name="Jarju S."/>
            <person name="Secka A."/>
            <person name="Antonio M."/>
            <person name="Oren A."/>
            <person name="Chaudhuri R.R."/>
            <person name="La Ragione R."/>
            <person name="Hildebrand F."/>
            <person name="Pallen M.J."/>
        </authorList>
    </citation>
    <scope>NUCLEOTIDE SEQUENCE</scope>
    <source>
        <strain evidence="8">CHK187-14744</strain>
    </source>
</reference>
<evidence type="ECO:0000256" key="7">
    <source>
        <dbReference type="HAMAP-Rule" id="MF_01147"/>
    </source>
</evidence>
<feature type="transmembrane region" description="Helical" evidence="7">
    <location>
        <begin position="17"/>
        <end position="37"/>
    </location>
</feature>
<dbReference type="EMBL" id="DVLT01000033">
    <property type="protein sequence ID" value="HIU02517.1"/>
    <property type="molecule type" value="Genomic_DNA"/>
</dbReference>
<evidence type="ECO:0000256" key="5">
    <source>
        <dbReference type="ARBA" id="ARBA00022989"/>
    </source>
</evidence>
<comment type="subcellular location">
    <subcellularLocation>
        <location evidence="7">Cell membrane</location>
        <topology evidence="7">Multi-pass membrane protein</topology>
    </subcellularLocation>
</comment>
<evidence type="ECO:0000313" key="9">
    <source>
        <dbReference type="Proteomes" id="UP000824164"/>
    </source>
</evidence>
<keyword evidence="4 7" id="KW-0812">Transmembrane</keyword>
<comment type="function">
    <text evidence="7">Catalyzes the transfer of the diacylglyceryl group from phosphatidylglycerol to the sulfhydryl group of the N-terminal cysteine of a prolipoprotein, the first step in the formation of mature lipoproteins.</text>
</comment>
<feature type="transmembrane region" description="Helical" evidence="7">
    <location>
        <begin position="197"/>
        <end position="215"/>
    </location>
</feature>
<evidence type="ECO:0000256" key="6">
    <source>
        <dbReference type="ARBA" id="ARBA00023136"/>
    </source>
</evidence>
<protein>
    <recommendedName>
        <fullName evidence="7">Phosphatidylglycerol--prolipoprotein diacylglyceryl transferase</fullName>
        <ecNumber evidence="7">2.5.1.145</ecNumber>
    </recommendedName>
</protein>
<keyword evidence="5 7" id="KW-1133">Transmembrane helix</keyword>
<comment type="pathway">
    <text evidence="7">Protein modification; lipoprotein biosynthesis (diacylglyceryl transfer).</text>
</comment>
<dbReference type="Proteomes" id="UP000824164">
    <property type="component" value="Unassembled WGS sequence"/>
</dbReference>
<dbReference type="GO" id="GO:0042158">
    <property type="term" value="P:lipoprotein biosynthetic process"/>
    <property type="evidence" value="ECO:0007669"/>
    <property type="project" value="UniProtKB-UniRule"/>
</dbReference>
<dbReference type="HAMAP" id="MF_01147">
    <property type="entry name" value="Lgt"/>
    <property type="match status" value="1"/>
</dbReference>
<dbReference type="PANTHER" id="PTHR30589:SF0">
    <property type="entry name" value="PHOSPHATIDYLGLYCEROL--PROLIPOPROTEIN DIACYLGLYCERYL TRANSFERASE"/>
    <property type="match status" value="1"/>
</dbReference>
<organism evidence="8 9">
    <name type="scientific">Candidatus Onthocola gallistercoris</name>
    <dbReference type="NCBI Taxonomy" id="2840876"/>
    <lineage>
        <taxon>Bacteria</taxon>
        <taxon>Bacillati</taxon>
        <taxon>Bacillota</taxon>
        <taxon>Bacilli</taxon>
        <taxon>Candidatus Onthocola</taxon>
    </lineage>
</organism>
<proteinExistence type="inferred from homology"/>
<evidence type="ECO:0000256" key="3">
    <source>
        <dbReference type="ARBA" id="ARBA00022679"/>
    </source>
</evidence>
<dbReference type="PROSITE" id="PS51257">
    <property type="entry name" value="PROKAR_LIPOPROTEIN"/>
    <property type="match status" value="1"/>
</dbReference>
<feature type="transmembrane region" description="Helical" evidence="7">
    <location>
        <begin position="49"/>
        <end position="71"/>
    </location>
</feature>
<dbReference type="GO" id="GO:0005886">
    <property type="term" value="C:plasma membrane"/>
    <property type="evidence" value="ECO:0007669"/>
    <property type="project" value="UniProtKB-SubCell"/>
</dbReference>
<keyword evidence="3 7" id="KW-0808">Transferase</keyword>
<dbReference type="EC" id="2.5.1.145" evidence="7"/>
<feature type="transmembrane region" description="Helical" evidence="7">
    <location>
        <begin position="91"/>
        <end position="110"/>
    </location>
</feature>
<evidence type="ECO:0000256" key="2">
    <source>
        <dbReference type="ARBA" id="ARBA00022475"/>
    </source>
</evidence>
<reference evidence="8" key="1">
    <citation type="submission" date="2020-10" db="EMBL/GenBank/DDBJ databases">
        <authorList>
            <person name="Gilroy R."/>
        </authorList>
    </citation>
    <scope>NUCLEOTIDE SEQUENCE</scope>
    <source>
        <strain evidence="8">CHK187-14744</strain>
    </source>
</reference>